<dbReference type="EMBL" id="CP006696">
    <property type="protein sequence ID" value="AIC11563.1"/>
    <property type="molecule type" value="Genomic_DNA"/>
</dbReference>
<dbReference type="AlphaFoldDB" id="A0A060H7K2"/>
<organism evidence="1 2">
    <name type="scientific">Xylella fastidiosa subsp. sandyi Ann-1</name>
    <dbReference type="NCBI Taxonomy" id="155920"/>
    <lineage>
        <taxon>Bacteria</taxon>
        <taxon>Pseudomonadati</taxon>
        <taxon>Pseudomonadota</taxon>
        <taxon>Gammaproteobacteria</taxon>
        <taxon>Lysobacterales</taxon>
        <taxon>Lysobacteraceae</taxon>
        <taxon>Xylella</taxon>
    </lineage>
</organism>
<sequence>MLLLAMKCLYSTQYKCYLHVTFFCLNLGPIKINIRGNLFGKNSLKSRLMETLIGLWTCTADTYAKRVTLLLFTPGVEEQSGVLFNCKDLVILTLVGLIKSHSRTFMVAPEVLVVRTGV</sequence>
<name>A0A060H7K2_XYLFS</name>
<evidence type="ECO:0000313" key="2">
    <source>
        <dbReference type="Proteomes" id="UP000027215"/>
    </source>
</evidence>
<dbReference type="PATRIC" id="fig|155920.8.peg.2610"/>
<dbReference type="HOGENOM" id="CLU_2235557_0_0_6"/>
<gene>
    <name evidence="1" type="ORF">D934_11135</name>
</gene>
<protein>
    <submittedName>
        <fullName evidence="1">Uncharacterized protein</fullName>
    </submittedName>
</protein>
<evidence type="ECO:0000313" key="1">
    <source>
        <dbReference type="EMBL" id="AIC11563.1"/>
    </source>
</evidence>
<dbReference type="Proteomes" id="UP000027215">
    <property type="component" value="Chromosome"/>
</dbReference>
<proteinExistence type="predicted"/>
<reference evidence="1 2" key="1">
    <citation type="submission" date="2013-08" db="EMBL/GenBank/DDBJ databases">
        <authorList>
            <person name="Stouthamer R."/>
            <person name="Nunney L."/>
        </authorList>
    </citation>
    <scope>NUCLEOTIDE SEQUENCE [LARGE SCALE GENOMIC DNA]</scope>
    <source>
        <strain evidence="2">ann-1</strain>
    </source>
</reference>
<dbReference type="KEGG" id="xfs:D934_11135"/>
<dbReference type="RefSeq" id="WP_020851302.1">
    <property type="nucleotide sequence ID" value="NZ_CP006696.1"/>
</dbReference>
<accession>A0A060H7K2</accession>